<keyword evidence="2" id="KW-0614">Plasmid</keyword>
<sequence>MRLYYTGASPENLKRARQHAPSHSHGYGWTPAKMTPHDAPYFLDNGAFTDHFDADAWVETVERALIEMPRSPDFLVLPDVYGAAEATIQRHREWLYDRSMGVGSGQCMRYWVLQPGLPIPEQFEAIEGCQGVFVGGTTRWKRAHAAEIVRLADEHDLRTHVGCPGGANGLVWAYRQGFDSADTTTVFQNQYWHYLDRLEEATAETQPIEPERAAEQASIDGWA</sequence>
<evidence type="ECO:0000256" key="1">
    <source>
        <dbReference type="SAM" id="MobiDB-lite"/>
    </source>
</evidence>
<organism evidence="2">
    <name type="scientific">Halorubrum lacusprofundi</name>
    <dbReference type="NCBI Taxonomy" id="2247"/>
    <lineage>
        <taxon>Archaea</taxon>
        <taxon>Methanobacteriati</taxon>
        <taxon>Methanobacteriota</taxon>
        <taxon>Stenosarchaea group</taxon>
        <taxon>Halobacteria</taxon>
        <taxon>Halobacteriales</taxon>
        <taxon>Haloferacaceae</taxon>
        <taxon>Halorubrum</taxon>
    </lineage>
</organism>
<feature type="region of interest" description="Disordered" evidence="1">
    <location>
        <begin position="203"/>
        <end position="223"/>
    </location>
</feature>
<protein>
    <submittedName>
        <fullName evidence="2">Uncharacterized protein</fullName>
    </submittedName>
</protein>
<dbReference type="EMBL" id="KX906370">
    <property type="protein sequence ID" value="ASK38194.1"/>
    <property type="molecule type" value="Genomic_DNA"/>
</dbReference>
<dbReference type="OrthoDB" id="314702at2157"/>
<geneLocation type="plasmid" evidence="2">
    <name>pR1SE2</name>
</geneLocation>
<feature type="region of interest" description="Disordered" evidence="1">
    <location>
        <begin position="1"/>
        <end position="24"/>
    </location>
</feature>
<evidence type="ECO:0000313" key="2">
    <source>
        <dbReference type="EMBL" id="ASK38194.1"/>
    </source>
</evidence>
<name>A0A220SWT7_9EURY</name>
<proteinExistence type="predicted"/>
<dbReference type="AlphaFoldDB" id="A0A220SWT7"/>
<dbReference type="RefSeq" id="WP_088901303.1">
    <property type="nucleotide sequence ID" value="NZ_JAXGGM010000006.1"/>
</dbReference>
<accession>A0A220SWT7</accession>
<reference evidence="2" key="1">
    <citation type="submission" date="2016-09" db="EMBL/GenBank/DDBJ databases">
        <title>A plasmid goes viral.</title>
        <authorList>
            <person name="Erdmann S."/>
            <person name="Tschitschko B."/>
            <person name="Cavicchioli R."/>
        </authorList>
    </citation>
    <scope>NUCLEOTIDE SEQUENCE</scope>
    <source>
        <strain evidence="2">HLS1</strain>
        <plasmid evidence="2">pR1SE2</plasmid>
    </source>
</reference>